<sequence>MMMDLCVLESNCHNEAKEAFDMWRAIAVGSFIEAIQDPPIELILEGRARRPINVMVLLKAGKANSLVPLQWFELQAVCCKADKKSSLGLLQKWSKARVDGPPAKMTKYVVRFWMCMVARFRSGSIFPPSNCILLAK</sequence>
<dbReference type="Proteomes" id="UP000655225">
    <property type="component" value="Unassembled WGS sequence"/>
</dbReference>
<name>A0A834ZEA7_TETSI</name>
<comment type="caution">
    <text evidence="1">The sequence shown here is derived from an EMBL/GenBank/DDBJ whole genome shotgun (WGS) entry which is preliminary data.</text>
</comment>
<dbReference type="EMBL" id="JABCRI010000006">
    <property type="protein sequence ID" value="KAF8405161.1"/>
    <property type="molecule type" value="Genomic_DNA"/>
</dbReference>
<proteinExistence type="predicted"/>
<evidence type="ECO:0000313" key="1">
    <source>
        <dbReference type="EMBL" id="KAF8405161.1"/>
    </source>
</evidence>
<keyword evidence="2" id="KW-1185">Reference proteome</keyword>
<gene>
    <name evidence="1" type="ORF">HHK36_010060</name>
</gene>
<accession>A0A834ZEA7</accession>
<evidence type="ECO:0000313" key="2">
    <source>
        <dbReference type="Proteomes" id="UP000655225"/>
    </source>
</evidence>
<dbReference type="AlphaFoldDB" id="A0A834ZEA7"/>
<protein>
    <submittedName>
        <fullName evidence="1">Uncharacterized protein</fullName>
    </submittedName>
</protein>
<organism evidence="1 2">
    <name type="scientific">Tetracentron sinense</name>
    <name type="common">Spur-leaf</name>
    <dbReference type="NCBI Taxonomy" id="13715"/>
    <lineage>
        <taxon>Eukaryota</taxon>
        <taxon>Viridiplantae</taxon>
        <taxon>Streptophyta</taxon>
        <taxon>Embryophyta</taxon>
        <taxon>Tracheophyta</taxon>
        <taxon>Spermatophyta</taxon>
        <taxon>Magnoliopsida</taxon>
        <taxon>Trochodendrales</taxon>
        <taxon>Trochodendraceae</taxon>
        <taxon>Tetracentron</taxon>
    </lineage>
</organism>
<reference evidence="1 2" key="1">
    <citation type="submission" date="2020-04" db="EMBL/GenBank/DDBJ databases">
        <title>Plant Genome Project.</title>
        <authorList>
            <person name="Zhang R.-G."/>
        </authorList>
    </citation>
    <scope>NUCLEOTIDE SEQUENCE [LARGE SCALE GENOMIC DNA]</scope>
    <source>
        <strain evidence="1">YNK0</strain>
        <tissue evidence="1">Leaf</tissue>
    </source>
</reference>